<keyword evidence="7" id="KW-1185">Reference proteome</keyword>
<dbReference type="PANTHER" id="PTHR47435:SF4">
    <property type="entry name" value="KELCH REPEAT PROTEIN (AFU_ORTHOLOGUE AFUA_5G12780)"/>
    <property type="match status" value="1"/>
</dbReference>
<feature type="signal peptide" evidence="5">
    <location>
        <begin position="1"/>
        <end position="15"/>
    </location>
</feature>
<evidence type="ECO:0000256" key="5">
    <source>
        <dbReference type="SAM" id="SignalP"/>
    </source>
</evidence>
<accession>A0A6A6ACB6</accession>
<keyword evidence="2" id="KW-0408">Iron</keyword>
<keyword evidence="1" id="KW-0677">Repeat</keyword>
<dbReference type="GeneID" id="54407184"/>
<organism evidence="6 7">
    <name type="scientific">Dothidotthia symphoricarpi CBS 119687</name>
    <dbReference type="NCBI Taxonomy" id="1392245"/>
    <lineage>
        <taxon>Eukaryota</taxon>
        <taxon>Fungi</taxon>
        <taxon>Dikarya</taxon>
        <taxon>Ascomycota</taxon>
        <taxon>Pezizomycotina</taxon>
        <taxon>Dothideomycetes</taxon>
        <taxon>Pleosporomycetidae</taxon>
        <taxon>Pleosporales</taxon>
        <taxon>Dothidotthiaceae</taxon>
        <taxon>Dothidotthia</taxon>
    </lineage>
</organism>
<evidence type="ECO:0000256" key="1">
    <source>
        <dbReference type="ARBA" id="ARBA00022737"/>
    </source>
</evidence>
<keyword evidence="5" id="KW-0732">Signal</keyword>
<dbReference type="InterPro" id="IPR015915">
    <property type="entry name" value="Kelch-typ_b-propeller"/>
</dbReference>
<dbReference type="PANTHER" id="PTHR47435">
    <property type="entry name" value="KELCH REPEAT PROTEIN (AFU_ORTHOLOGUE AFUA_5G12780)"/>
    <property type="match status" value="1"/>
</dbReference>
<feature type="compositionally biased region" description="Polar residues" evidence="3">
    <location>
        <begin position="521"/>
        <end position="542"/>
    </location>
</feature>
<dbReference type="SUPFAM" id="SSF50965">
    <property type="entry name" value="Galactose oxidase, central domain"/>
    <property type="match status" value="1"/>
</dbReference>
<feature type="region of interest" description="Disordered" evidence="3">
    <location>
        <begin position="496"/>
        <end position="561"/>
    </location>
</feature>
<keyword evidence="4" id="KW-0812">Transmembrane</keyword>
<evidence type="ECO:0000256" key="3">
    <source>
        <dbReference type="SAM" id="MobiDB-lite"/>
    </source>
</evidence>
<keyword evidence="4" id="KW-0472">Membrane</keyword>
<protein>
    <recommendedName>
        <fullName evidence="8">Galactose oxidase</fullName>
    </recommendedName>
</protein>
<dbReference type="OrthoDB" id="10251809at2759"/>
<dbReference type="Proteomes" id="UP000799771">
    <property type="component" value="Unassembled WGS sequence"/>
</dbReference>
<dbReference type="RefSeq" id="XP_033522750.1">
    <property type="nucleotide sequence ID" value="XM_033666752.1"/>
</dbReference>
<proteinExistence type="predicted"/>
<dbReference type="Gene3D" id="2.120.10.80">
    <property type="entry name" value="Kelch-type beta propeller"/>
    <property type="match status" value="2"/>
</dbReference>
<evidence type="ECO:0008006" key="8">
    <source>
        <dbReference type="Google" id="ProtNLM"/>
    </source>
</evidence>
<name>A0A6A6ACB6_9PLEO</name>
<sequence length="640" mass="69525">MRLAIYSTLLSLVTAQQNIQDPIENFCRRHQHQTCVIDSKLYIDGGLVYYGGGVTDENIPQKNTWLISEDLTDLSTGFPPQNSNLTKGSEVPSVSGGVLWPDQTNKLFYLFGGEYNNASAQDFTALWFYDTIYNTWNRSLPDGSQSQVSWPSFGAGTVDDEGVAYYYGGYLNNKTVSGWEGDALMLNSLLSYNMDDKRWSNITSGVPPRAEGTLHYIPASDRGMLVHIGGVERLSNGHDSYVNMSQIHLHDIASSTWYTQTATGDIPQPRRAFCAGVTWAADHSSYNIYVWGGIGSDETALGDVYILSLPSFKWISWYPDPQMSTFPNGKGWSSCNVISESQMVIIGGYYTNVSKTDCDVYKTGGQHGLLLGEESTEQNNQWHGLMANISSYRVPKVITAVVGGGINGSATATAPAAGWTTSDLSIYFRTSYSATSRTAMRFIPESSAAPTSGNQHSARPSHTNVGAIAGGVVGGVAGLVGVIVLVICCLRSRRRKRNQNSTQPPYQHNPSMTEKPGVGVSVSQGTTMHSPSVLTPTYSPQGSPIPPSDHHVSSTYYQGSPLQNQHSEADWIQQSRQVYANGQVPVQYANQQTYYPPPPDPSQSSSGHNPPTTTVELPGIRSPANAELSDMSSPVPFRGV</sequence>
<keyword evidence="4" id="KW-1133">Transmembrane helix</keyword>
<feature type="transmembrane region" description="Helical" evidence="4">
    <location>
        <begin position="465"/>
        <end position="490"/>
    </location>
</feature>
<feature type="region of interest" description="Disordered" evidence="3">
    <location>
        <begin position="590"/>
        <end position="640"/>
    </location>
</feature>
<dbReference type="AlphaFoldDB" id="A0A6A6ACB6"/>
<feature type="chain" id="PRO_5025414957" description="Galactose oxidase" evidence="5">
    <location>
        <begin position="16"/>
        <end position="640"/>
    </location>
</feature>
<dbReference type="Pfam" id="PF24681">
    <property type="entry name" value="Kelch_KLHDC2_KLHL20_DRC7"/>
    <property type="match status" value="1"/>
</dbReference>
<evidence type="ECO:0000256" key="4">
    <source>
        <dbReference type="SAM" id="Phobius"/>
    </source>
</evidence>
<evidence type="ECO:0000313" key="6">
    <source>
        <dbReference type="EMBL" id="KAF2128361.1"/>
    </source>
</evidence>
<reference evidence="6" key="1">
    <citation type="journal article" date="2020" name="Stud. Mycol.">
        <title>101 Dothideomycetes genomes: a test case for predicting lifestyles and emergence of pathogens.</title>
        <authorList>
            <person name="Haridas S."/>
            <person name="Albert R."/>
            <person name="Binder M."/>
            <person name="Bloem J."/>
            <person name="Labutti K."/>
            <person name="Salamov A."/>
            <person name="Andreopoulos B."/>
            <person name="Baker S."/>
            <person name="Barry K."/>
            <person name="Bills G."/>
            <person name="Bluhm B."/>
            <person name="Cannon C."/>
            <person name="Castanera R."/>
            <person name="Culley D."/>
            <person name="Daum C."/>
            <person name="Ezra D."/>
            <person name="Gonzalez J."/>
            <person name="Henrissat B."/>
            <person name="Kuo A."/>
            <person name="Liang C."/>
            <person name="Lipzen A."/>
            <person name="Lutzoni F."/>
            <person name="Magnuson J."/>
            <person name="Mondo S."/>
            <person name="Nolan M."/>
            <person name="Ohm R."/>
            <person name="Pangilinan J."/>
            <person name="Park H.-J."/>
            <person name="Ramirez L."/>
            <person name="Alfaro M."/>
            <person name="Sun H."/>
            <person name="Tritt A."/>
            <person name="Yoshinaga Y."/>
            <person name="Zwiers L.-H."/>
            <person name="Turgeon B."/>
            <person name="Goodwin S."/>
            <person name="Spatafora J."/>
            <person name="Crous P."/>
            <person name="Grigoriev I."/>
        </authorList>
    </citation>
    <scope>NUCLEOTIDE SEQUENCE</scope>
    <source>
        <strain evidence="6">CBS 119687</strain>
    </source>
</reference>
<gene>
    <name evidence="6" type="ORF">P153DRAFT_357727</name>
</gene>
<evidence type="ECO:0000313" key="7">
    <source>
        <dbReference type="Proteomes" id="UP000799771"/>
    </source>
</evidence>
<dbReference type="GO" id="GO:0019760">
    <property type="term" value="P:glucosinolate metabolic process"/>
    <property type="evidence" value="ECO:0007669"/>
    <property type="project" value="UniProtKB-ARBA"/>
</dbReference>
<dbReference type="EMBL" id="ML977508">
    <property type="protein sequence ID" value="KAF2128361.1"/>
    <property type="molecule type" value="Genomic_DNA"/>
</dbReference>
<dbReference type="InterPro" id="IPR011043">
    <property type="entry name" value="Gal_Oxase/kelch_b-propeller"/>
</dbReference>
<evidence type="ECO:0000256" key="2">
    <source>
        <dbReference type="ARBA" id="ARBA00023004"/>
    </source>
</evidence>
<feature type="compositionally biased region" description="Polar residues" evidence="3">
    <location>
        <begin position="499"/>
        <end position="512"/>
    </location>
</feature>